<reference evidence="2" key="1">
    <citation type="journal article" date="2014" name="Int. J. Syst. Evol. Microbiol.">
        <title>Complete genome sequence of Corynebacterium casei LMG S-19264T (=DSM 44701T), isolated from a smear-ripened cheese.</title>
        <authorList>
            <consortium name="US DOE Joint Genome Institute (JGI-PGF)"/>
            <person name="Walter F."/>
            <person name="Albersmeier A."/>
            <person name="Kalinowski J."/>
            <person name="Ruckert C."/>
        </authorList>
    </citation>
    <scope>NUCLEOTIDE SEQUENCE</scope>
    <source>
        <strain evidence="2">JCM 4059</strain>
    </source>
</reference>
<feature type="compositionally biased region" description="Acidic residues" evidence="1">
    <location>
        <begin position="39"/>
        <end position="49"/>
    </location>
</feature>
<evidence type="ECO:0000313" key="3">
    <source>
        <dbReference type="Proteomes" id="UP000638313"/>
    </source>
</evidence>
<keyword evidence="3" id="KW-1185">Reference proteome</keyword>
<dbReference type="AlphaFoldDB" id="A0A919EEE1"/>
<proteinExistence type="predicted"/>
<gene>
    <name evidence="2" type="ORF">GCM10010218_41630</name>
</gene>
<sequence>MDGMAEPLTELADGDDAGPPAGAGDLAGALADDAPGALDEPDGSGDPEDLVAPYREMALRMEHDPEFCANMLRLNPDPAFRDDMTELNPGLRDILDRMPWPSSQPGGPGVTG</sequence>
<evidence type="ECO:0000256" key="1">
    <source>
        <dbReference type="SAM" id="MobiDB-lite"/>
    </source>
</evidence>
<protein>
    <submittedName>
        <fullName evidence="2">Uncharacterized protein</fullName>
    </submittedName>
</protein>
<name>A0A919EEE1_9ACTN</name>
<dbReference type="EMBL" id="BNBD01000008">
    <property type="protein sequence ID" value="GHF55754.1"/>
    <property type="molecule type" value="Genomic_DNA"/>
</dbReference>
<organism evidence="2 3">
    <name type="scientific">Streptomyces mashuensis</name>
    <dbReference type="NCBI Taxonomy" id="33904"/>
    <lineage>
        <taxon>Bacteria</taxon>
        <taxon>Bacillati</taxon>
        <taxon>Actinomycetota</taxon>
        <taxon>Actinomycetes</taxon>
        <taxon>Kitasatosporales</taxon>
        <taxon>Streptomycetaceae</taxon>
        <taxon>Streptomyces</taxon>
    </lineage>
</organism>
<feature type="compositionally biased region" description="Low complexity" evidence="1">
    <location>
        <begin position="17"/>
        <end position="38"/>
    </location>
</feature>
<dbReference type="Proteomes" id="UP000638313">
    <property type="component" value="Unassembled WGS sequence"/>
</dbReference>
<feature type="region of interest" description="Disordered" evidence="1">
    <location>
        <begin position="1"/>
        <end position="50"/>
    </location>
</feature>
<feature type="region of interest" description="Disordered" evidence="1">
    <location>
        <begin position="92"/>
        <end position="112"/>
    </location>
</feature>
<reference evidence="2" key="2">
    <citation type="submission" date="2020-09" db="EMBL/GenBank/DDBJ databases">
        <authorList>
            <person name="Sun Q."/>
            <person name="Ohkuma M."/>
        </authorList>
    </citation>
    <scope>NUCLEOTIDE SEQUENCE</scope>
    <source>
        <strain evidence="2">JCM 4059</strain>
    </source>
</reference>
<accession>A0A919EEE1</accession>
<comment type="caution">
    <text evidence="2">The sequence shown here is derived from an EMBL/GenBank/DDBJ whole genome shotgun (WGS) entry which is preliminary data.</text>
</comment>
<evidence type="ECO:0000313" key="2">
    <source>
        <dbReference type="EMBL" id="GHF55754.1"/>
    </source>
</evidence>